<proteinExistence type="predicted"/>
<dbReference type="AlphaFoldDB" id="A0A432JKF9"/>
<reference evidence="2" key="1">
    <citation type="submission" date="2018-12" db="EMBL/GenBank/DDBJ databases">
        <authorList>
            <person name="Jadhav K."/>
            <person name="Kushwaha B."/>
            <person name="Jadhav I."/>
        </authorList>
    </citation>
    <scope>NUCLEOTIDE SEQUENCE [LARGE SCALE GENOMIC DNA]</scope>
    <source>
        <strain evidence="2">SBS 10</strain>
    </source>
</reference>
<evidence type="ECO:0000313" key="2">
    <source>
        <dbReference type="EMBL" id="RUA23089.1"/>
    </source>
</evidence>
<name>A0A432JKF9_9GAMM</name>
<organism evidence="2">
    <name type="scientific">Billgrantia gudaonensis</name>
    <dbReference type="NCBI Taxonomy" id="376427"/>
    <lineage>
        <taxon>Bacteria</taxon>
        <taxon>Pseudomonadati</taxon>
        <taxon>Pseudomonadota</taxon>
        <taxon>Gammaproteobacteria</taxon>
        <taxon>Oceanospirillales</taxon>
        <taxon>Halomonadaceae</taxon>
        <taxon>Billgrantia</taxon>
    </lineage>
</organism>
<accession>A0A432JKF9</accession>
<protein>
    <submittedName>
        <fullName evidence="2">Uncharacterized protein</fullName>
    </submittedName>
</protein>
<dbReference type="EMBL" id="RXHI01000003">
    <property type="protein sequence ID" value="RUA23089.1"/>
    <property type="molecule type" value="Genomic_DNA"/>
</dbReference>
<gene>
    <name evidence="2" type="ORF">DSL92_01255</name>
</gene>
<feature type="region of interest" description="Disordered" evidence="1">
    <location>
        <begin position="1"/>
        <end position="21"/>
    </location>
</feature>
<comment type="caution">
    <text evidence="2">The sequence shown here is derived from an EMBL/GenBank/DDBJ whole genome shotgun (WGS) entry which is preliminary data.</text>
</comment>
<sequence length="60" mass="6171">MRGTGGRAHRPLASRACRNSTQEGGVVDRAFHAAAGTASMAEQLPEDQFGHGLSCATLCG</sequence>
<evidence type="ECO:0000256" key="1">
    <source>
        <dbReference type="SAM" id="MobiDB-lite"/>
    </source>
</evidence>